<protein>
    <recommendedName>
        <fullName evidence="15 16">Type III pantothenate kinase</fullName>
        <ecNumber evidence="6 16">2.7.1.33</ecNumber>
    </recommendedName>
    <alternativeName>
        <fullName evidence="16">PanK-III</fullName>
    </alternativeName>
    <alternativeName>
        <fullName evidence="16">Pantothenic acid kinase</fullName>
    </alternativeName>
</protein>
<dbReference type="eggNOG" id="COG1521">
    <property type="taxonomic scope" value="Bacteria"/>
</dbReference>
<dbReference type="SUPFAM" id="SSF53067">
    <property type="entry name" value="Actin-like ATPase domain"/>
    <property type="match status" value="2"/>
</dbReference>
<keyword evidence="7 16" id="KW-0963">Cytoplasm</keyword>
<dbReference type="OrthoDB" id="397644at2"/>
<dbReference type="InterPro" id="IPR043129">
    <property type="entry name" value="ATPase_NBD"/>
</dbReference>
<evidence type="ECO:0000256" key="2">
    <source>
        <dbReference type="ARBA" id="ARBA00001958"/>
    </source>
</evidence>
<feature type="binding site" evidence="16">
    <location>
        <begin position="112"/>
        <end position="115"/>
    </location>
    <ligand>
        <name>substrate</name>
    </ligand>
</feature>
<dbReference type="Gene3D" id="3.30.420.40">
    <property type="match status" value="2"/>
</dbReference>
<evidence type="ECO:0000256" key="3">
    <source>
        <dbReference type="ARBA" id="ARBA00004496"/>
    </source>
</evidence>
<sequence>MISKNFKTNIKSYLTIDIGNSFIKMGLFNENKELIDFSMFPSKKIDLDKIISKLETYKMKNIVSVIMGCVVKSYWEKLNLVLKNVLSIEAYRINEKTKFSFDSSGFIAKGIGDDLLALSEYAVRKNENSIAFSFGTSNVGLFIVDKKLIGVSISAGLESSYNSLISKASLLKKTKIDRASLLSYGQDTSGALESGYFHHRNGFLLSFVNSIKAKYDDKNFYIVASGNAATSFNNNHFVEINKYAILEGYLNILTINIK</sequence>
<dbReference type="AlphaFoldDB" id="D5E4L7"/>
<feature type="binding site" evidence="16">
    <location>
        <position position="188"/>
    </location>
    <ligand>
        <name>substrate</name>
    </ligand>
</feature>
<comment type="pathway">
    <text evidence="4 16">Cofactor biosynthesis; coenzyme A biosynthesis; CoA from (R)-pantothenate: step 1/5.</text>
</comment>
<dbReference type="KEGG" id="mcd:MCRO_0026"/>
<keyword evidence="9 16" id="KW-0547">Nucleotide-binding</keyword>
<dbReference type="CDD" id="cd24015">
    <property type="entry name" value="ASKHA_NBD_PanK-III"/>
    <property type="match status" value="1"/>
</dbReference>
<evidence type="ECO:0000256" key="7">
    <source>
        <dbReference type="ARBA" id="ARBA00022490"/>
    </source>
</evidence>
<dbReference type="RefSeq" id="WP_013054512.1">
    <property type="nucleotide sequence ID" value="NC_014014.1"/>
</dbReference>
<evidence type="ECO:0000256" key="13">
    <source>
        <dbReference type="ARBA" id="ARBA00022993"/>
    </source>
</evidence>
<feature type="binding site" evidence="16">
    <location>
        <position position="136"/>
    </location>
    <ligand>
        <name>ATP</name>
        <dbReference type="ChEBI" id="CHEBI:30616"/>
    </ligand>
</feature>
<keyword evidence="10 16" id="KW-0418">Kinase</keyword>
<reference key="2">
    <citation type="submission" date="2010-03" db="EMBL/GenBank/DDBJ databases">
        <authorList>
            <person name="Ma Z."/>
            <person name="Wang X."/>
            <person name="Liu H."/>
        </authorList>
    </citation>
    <scope>NUCLEOTIDE SEQUENCE</scope>
    <source>
        <strain>MP145</strain>
    </source>
</reference>
<dbReference type="GO" id="GO:0005524">
    <property type="term" value="F:ATP binding"/>
    <property type="evidence" value="ECO:0007669"/>
    <property type="project" value="UniProtKB-UniRule"/>
</dbReference>
<keyword evidence="8 16" id="KW-0808">Transferase</keyword>
<comment type="catalytic activity">
    <reaction evidence="1 16">
        <text>(R)-pantothenate + ATP = (R)-4'-phosphopantothenate + ADP + H(+)</text>
        <dbReference type="Rhea" id="RHEA:16373"/>
        <dbReference type="ChEBI" id="CHEBI:10986"/>
        <dbReference type="ChEBI" id="CHEBI:15378"/>
        <dbReference type="ChEBI" id="CHEBI:29032"/>
        <dbReference type="ChEBI" id="CHEBI:30616"/>
        <dbReference type="ChEBI" id="CHEBI:456216"/>
        <dbReference type="EC" id="2.7.1.33"/>
    </reaction>
</comment>
<comment type="subcellular location">
    <subcellularLocation>
        <location evidence="3 16">Cytoplasm</location>
    </subcellularLocation>
</comment>
<gene>
    <name evidence="17" type="primary">panK</name>
    <name evidence="16" type="synonym">coaX</name>
    <name evidence="17" type="ordered locus">MCRO_0026</name>
</gene>
<dbReference type="STRING" id="512564.MCRO_0026"/>
<dbReference type="EC" id="2.7.1.33" evidence="6 16"/>
<proteinExistence type="inferred from homology"/>
<comment type="function">
    <text evidence="16">Catalyzes the phosphorylation of pantothenate (Pan), the first step in CoA biosynthesis.</text>
</comment>
<evidence type="ECO:0000256" key="11">
    <source>
        <dbReference type="ARBA" id="ARBA00022840"/>
    </source>
</evidence>
<feature type="binding site" evidence="16">
    <location>
        <position position="101"/>
    </location>
    <ligand>
        <name>substrate</name>
    </ligand>
</feature>
<keyword evidence="13 16" id="KW-0173">Coenzyme A biosynthesis</keyword>
<dbReference type="EMBL" id="CP001991">
    <property type="protein sequence ID" value="ADE19736.1"/>
    <property type="molecule type" value="Genomic_DNA"/>
</dbReference>
<evidence type="ECO:0000256" key="10">
    <source>
        <dbReference type="ARBA" id="ARBA00022777"/>
    </source>
</evidence>
<reference evidence="17 18" key="3">
    <citation type="journal article" date="2011" name="J. Bacteriol.">
        <title>Genome sequences of Mycoplasma alligatoris A21JP2T and Mycoplasma crocodyli MP145T.</title>
        <authorList>
            <person name="Brown D.R."/>
            <person name="Farmerie W.G."/>
            <person name="May M."/>
            <person name="Benders G.A."/>
            <person name="Durkin A.S."/>
            <person name="Hlavinka K."/>
            <person name="Hostetler J."/>
            <person name="Jackson J."/>
            <person name="Johnson J."/>
            <person name="Miller R.H."/>
            <person name="Paralanov V."/>
            <person name="Radune D."/>
            <person name="Szczypinski B."/>
            <person name="Glass J.I."/>
        </authorList>
    </citation>
    <scope>NUCLEOTIDE SEQUENCE [LARGE SCALE GENOMIC DNA]</scope>
    <source>
        <strain evidence="18">ATCC 51981 / MP145</strain>
    </source>
</reference>
<feature type="binding site" evidence="16">
    <location>
        <begin position="17"/>
        <end position="24"/>
    </location>
    <ligand>
        <name>ATP</name>
        <dbReference type="ChEBI" id="CHEBI:30616"/>
    </ligand>
</feature>
<evidence type="ECO:0000256" key="4">
    <source>
        <dbReference type="ARBA" id="ARBA00005225"/>
    </source>
</evidence>
<dbReference type="GO" id="GO:0004594">
    <property type="term" value="F:pantothenate kinase activity"/>
    <property type="evidence" value="ECO:0007669"/>
    <property type="project" value="UniProtKB-UniRule"/>
</dbReference>
<evidence type="ECO:0000256" key="14">
    <source>
        <dbReference type="ARBA" id="ARBA00038036"/>
    </source>
</evidence>
<evidence type="ECO:0000256" key="9">
    <source>
        <dbReference type="ARBA" id="ARBA00022741"/>
    </source>
</evidence>
<name>D5E4L7_MYCCM</name>
<evidence type="ECO:0000313" key="17">
    <source>
        <dbReference type="EMBL" id="ADE19736.1"/>
    </source>
</evidence>
<accession>D5E4L7</accession>
<evidence type="ECO:0000256" key="6">
    <source>
        <dbReference type="ARBA" id="ARBA00012102"/>
    </source>
</evidence>
<keyword evidence="18" id="KW-1185">Reference proteome</keyword>
<dbReference type="Proteomes" id="UP000001845">
    <property type="component" value="Chromosome"/>
</dbReference>
<evidence type="ECO:0000256" key="8">
    <source>
        <dbReference type="ARBA" id="ARBA00022679"/>
    </source>
</evidence>
<evidence type="ECO:0000256" key="5">
    <source>
        <dbReference type="ARBA" id="ARBA00011738"/>
    </source>
</evidence>
<dbReference type="GO" id="GO:0005737">
    <property type="term" value="C:cytoplasm"/>
    <property type="evidence" value="ECO:0007669"/>
    <property type="project" value="UniProtKB-SubCell"/>
</dbReference>
<dbReference type="HOGENOM" id="CLU_1089146_0_0_14"/>
<comment type="similarity">
    <text evidence="14 16">Belongs to the type III pantothenate kinase family.</text>
</comment>
<evidence type="ECO:0000256" key="15">
    <source>
        <dbReference type="ARBA" id="ARBA00040883"/>
    </source>
</evidence>
<dbReference type="GO" id="GO:0015937">
    <property type="term" value="P:coenzyme A biosynthetic process"/>
    <property type="evidence" value="ECO:0007669"/>
    <property type="project" value="UniProtKB-UniRule"/>
</dbReference>
<dbReference type="NCBIfam" id="TIGR00671">
    <property type="entry name" value="baf"/>
    <property type="match status" value="1"/>
</dbReference>
<keyword evidence="12 16" id="KW-0630">Potassium</keyword>
<evidence type="ECO:0000256" key="16">
    <source>
        <dbReference type="HAMAP-Rule" id="MF_01274"/>
    </source>
</evidence>
<comment type="cofactor">
    <cofactor evidence="2">
        <name>K(+)</name>
        <dbReference type="ChEBI" id="CHEBI:29103"/>
    </cofactor>
</comment>
<evidence type="ECO:0000256" key="12">
    <source>
        <dbReference type="ARBA" id="ARBA00022958"/>
    </source>
</evidence>
<organism evidence="17 18">
    <name type="scientific">Mycoplasma crocodyli (strain ATCC 51981 / MP145)</name>
    <dbReference type="NCBI Taxonomy" id="512564"/>
    <lineage>
        <taxon>Bacteria</taxon>
        <taxon>Bacillati</taxon>
        <taxon>Mycoplasmatota</taxon>
        <taxon>Mollicutes</taxon>
        <taxon>Mycoplasmataceae</taxon>
        <taxon>Mycoplasma</taxon>
    </lineage>
</organism>
<evidence type="ECO:0000313" key="18">
    <source>
        <dbReference type="Proteomes" id="UP000001845"/>
    </source>
</evidence>
<dbReference type="PANTHER" id="PTHR34265">
    <property type="entry name" value="TYPE III PANTOTHENATE KINASE"/>
    <property type="match status" value="1"/>
</dbReference>
<dbReference type="PANTHER" id="PTHR34265:SF1">
    <property type="entry name" value="TYPE III PANTOTHENATE KINASE"/>
    <property type="match status" value="1"/>
</dbReference>
<comment type="subunit">
    <text evidence="5 16">Homodimer.</text>
</comment>
<dbReference type="UniPathway" id="UPA00241">
    <property type="reaction ID" value="UER00352"/>
</dbReference>
<keyword evidence="11 16" id="KW-0067">ATP-binding</keyword>
<dbReference type="InterPro" id="IPR004619">
    <property type="entry name" value="Type_III_PanK"/>
</dbReference>
<dbReference type="Pfam" id="PF03309">
    <property type="entry name" value="Pan_kinase"/>
    <property type="match status" value="1"/>
</dbReference>
<comment type="caution">
    <text evidence="16">Lacks conserved residue(s) required for the propagation of feature annotation.</text>
</comment>
<evidence type="ECO:0000256" key="1">
    <source>
        <dbReference type="ARBA" id="ARBA00001206"/>
    </source>
</evidence>
<reference evidence="18" key="1">
    <citation type="submission" date="2010-03" db="EMBL/GenBank/DDBJ databases">
        <title>The complete genome of Mycoplasma crocodyli MP145.</title>
        <authorList>
            <person name="Glass J.I."/>
            <person name="Durkin A.S."/>
            <person name="Hostetler J."/>
            <person name="Jackson J."/>
            <person name="Johnson J."/>
            <person name="May M.A."/>
            <person name="Paralanov V."/>
            <person name="Radune D."/>
            <person name="Szczypinski B."/>
            <person name="Brown D.R."/>
        </authorList>
    </citation>
    <scope>NUCLEOTIDE SEQUENCE [LARGE SCALE GENOMIC DNA]</scope>
    <source>
        <strain evidence="18">ATCC 51981 / MP145</strain>
    </source>
</reference>
<dbReference type="HAMAP" id="MF_01274">
    <property type="entry name" value="Pantothen_kinase_3"/>
    <property type="match status" value="1"/>
</dbReference>
<feature type="active site" description="Proton acceptor" evidence="16">
    <location>
        <position position="114"/>
    </location>
</feature>
<comment type="cofactor">
    <cofactor evidence="16">
        <name>NH4(+)</name>
        <dbReference type="ChEBI" id="CHEBI:28938"/>
    </cofactor>
    <cofactor evidence="16">
        <name>K(+)</name>
        <dbReference type="ChEBI" id="CHEBI:29103"/>
    </cofactor>
    <text evidence="16">A monovalent cation. Ammonium or potassium.</text>
</comment>